<evidence type="ECO:0000313" key="9">
    <source>
        <dbReference type="EMBL" id="MDT0617924.1"/>
    </source>
</evidence>
<gene>
    <name evidence="9" type="ORF">RM531_05525</name>
</gene>
<dbReference type="RefSeq" id="WP_311657895.1">
    <property type="nucleotide sequence ID" value="NZ_JAVRHY010000004.1"/>
</dbReference>
<dbReference type="CDD" id="cd03424">
    <property type="entry name" value="NUDIX_ADPRase_Nudt5_UGPPase_Nudt14"/>
    <property type="match status" value="1"/>
</dbReference>
<dbReference type="InterPro" id="IPR015797">
    <property type="entry name" value="NUDIX_hydrolase-like_dom_sf"/>
</dbReference>
<dbReference type="PANTHER" id="PTHR11839">
    <property type="entry name" value="UDP/ADP-SUGAR PYROPHOSPHATASE"/>
    <property type="match status" value="1"/>
</dbReference>
<accession>A0ABU3B6N5</accession>
<evidence type="ECO:0000256" key="6">
    <source>
        <dbReference type="ARBA" id="ARBA00032162"/>
    </source>
</evidence>
<evidence type="ECO:0000256" key="5">
    <source>
        <dbReference type="ARBA" id="ARBA00022801"/>
    </source>
</evidence>
<comment type="caution">
    <text evidence="9">The sequence shown here is derived from an EMBL/GenBank/DDBJ whole genome shotgun (WGS) entry which is preliminary data.</text>
</comment>
<organism evidence="9 10">
    <name type="scientific">Spectribacter acetivorans</name>
    <dbReference type="NCBI Taxonomy" id="3075603"/>
    <lineage>
        <taxon>Bacteria</taxon>
        <taxon>Pseudomonadati</taxon>
        <taxon>Pseudomonadota</taxon>
        <taxon>Gammaproteobacteria</taxon>
        <taxon>Salinisphaerales</taxon>
        <taxon>Salinisphaeraceae</taxon>
        <taxon>Spectribacter</taxon>
    </lineage>
</organism>
<evidence type="ECO:0000259" key="8">
    <source>
        <dbReference type="PROSITE" id="PS51462"/>
    </source>
</evidence>
<dbReference type="SUPFAM" id="SSF55811">
    <property type="entry name" value="Nudix"/>
    <property type="match status" value="1"/>
</dbReference>
<dbReference type="GO" id="GO:0016787">
    <property type="term" value="F:hydrolase activity"/>
    <property type="evidence" value="ECO:0007669"/>
    <property type="project" value="UniProtKB-KW"/>
</dbReference>
<keyword evidence="10" id="KW-1185">Reference proteome</keyword>
<comment type="cofactor">
    <cofactor evidence="2">
        <name>Mg(2+)</name>
        <dbReference type="ChEBI" id="CHEBI:18420"/>
    </cofactor>
</comment>
<comment type="similarity">
    <text evidence="3">Belongs to the Nudix hydrolase family. NudK subfamily.</text>
</comment>
<protein>
    <recommendedName>
        <fullName evidence="4">GDP-mannose pyrophosphatase</fullName>
    </recommendedName>
    <alternativeName>
        <fullName evidence="6">GDP-mannose hydrolase</fullName>
    </alternativeName>
    <alternativeName>
        <fullName evidence="7">GDPMK</fullName>
    </alternativeName>
</protein>
<dbReference type="Gene3D" id="3.90.79.10">
    <property type="entry name" value="Nucleoside Triphosphate Pyrophosphohydrolase"/>
    <property type="match status" value="1"/>
</dbReference>
<keyword evidence="5 9" id="KW-0378">Hydrolase</keyword>
<evidence type="ECO:0000256" key="1">
    <source>
        <dbReference type="ARBA" id="ARBA00000847"/>
    </source>
</evidence>
<dbReference type="PANTHER" id="PTHR11839:SF18">
    <property type="entry name" value="NUDIX HYDROLASE DOMAIN-CONTAINING PROTEIN"/>
    <property type="match status" value="1"/>
</dbReference>
<evidence type="ECO:0000313" key="10">
    <source>
        <dbReference type="Proteomes" id="UP001259982"/>
    </source>
</evidence>
<dbReference type="InterPro" id="IPR000086">
    <property type="entry name" value="NUDIX_hydrolase_dom"/>
</dbReference>
<comment type="catalytic activity">
    <reaction evidence="1">
        <text>GDP-alpha-D-mannose + H2O = alpha-D-mannose 1-phosphate + GMP + 2 H(+)</text>
        <dbReference type="Rhea" id="RHEA:27978"/>
        <dbReference type="ChEBI" id="CHEBI:15377"/>
        <dbReference type="ChEBI" id="CHEBI:15378"/>
        <dbReference type="ChEBI" id="CHEBI:57527"/>
        <dbReference type="ChEBI" id="CHEBI:58115"/>
        <dbReference type="ChEBI" id="CHEBI:58409"/>
    </reaction>
</comment>
<evidence type="ECO:0000256" key="3">
    <source>
        <dbReference type="ARBA" id="ARBA00007275"/>
    </source>
</evidence>
<sequence length="177" mass="19361">MSDDVETLAEGRFLRLSRRGRWEYVSRVNAAGAVHILAITPDDELLMVDQYRVPMGGRVLELPAGIVGDADGGADDTPERAAVRELIEETGYRPARVERLYRGPSSPGMASELVTVVRAFDLERVGEGGGLDDEDIRVLHVPLGEVRGWLADQVAAGRTVDHKVYAALFFLTTSLRS</sequence>
<dbReference type="Pfam" id="PF00293">
    <property type="entry name" value="NUDIX"/>
    <property type="match status" value="1"/>
</dbReference>
<dbReference type="EMBL" id="JAVRHY010000004">
    <property type="protein sequence ID" value="MDT0617924.1"/>
    <property type="molecule type" value="Genomic_DNA"/>
</dbReference>
<evidence type="ECO:0000256" key="7">
    <source>
        <dbReference type="ARBA" id="ARBA00032272"/>
    </source>
</evidence>
<evidence type="ECO:0000256" key="2">
    <source>
        <dbReference type="ARBA" id="ARBA00001946"/>
    </source>
</evidence>
<name>A0ABU3B6N5_9GAMM</name>
<dbReference type="PROSITE" id="PS51462">
    <property type="entry name" value="NUDIX"/>
    <property type="match status" value="1"/>
</dbReference>
<feature type="domain" description="Nudix hydrolase" evidence="8">
    <location>
        <begin position="29"/>
        <end position="172"/>
    </location>
</feature>
<dbReference type="Proteomes" id="UP001259982">
    <property type="component" value="Unassembled WGS sequence"/>
</dbReference>
<reference evidence="9 10" key="1">
    <citation type="submission" date="2023-09" db="EMBL/GenBank/DDBJ databases">
        <authorList>
            <person name="Rey-Velasco X."/>
        </authorList>
    </citation>
    <scope>NUCLEOTIDE SEQUENCE [LARGE SCALE GENOMIC DNA]</scope>
    <source>
        <strain evidence="9 10">P385</strain>
    </source>
</reference>
<evidence type="ECO:0000256" key="4">
    <source>
        <dbReference type="ARBA" id="ARBA00016377"/>
    </source>
</evidence>
<proteinExistence type="inferred from homology"/>